<keyword evidence="5 7" id="KW-1133">Transmembrane helix</keyword>
<dbReference type="PANTHER" id="PTHR23517:SF13">
    <property type="entry name" value="MAJOR FACILITATOR SUPERFAMILY MFS_1"/>
    <property type="match status" value="1"/>
</dbReference>
<feature type="transmembrane region" description="Helical" evidence="7">
    <location>
        <begin position="346"/>
        <end position="368"/>
    </location>
</feature>
<comment type="subcellular location">
    <subcellularLocation>
        <location evidence="1">Cell membrane</location>
        <topology evidence="1">Multi-pass membrane protein</topology>
    </subcellularLocation>
</comment>
<dbReference type="PANTHER" id="PTHR23517">
    <property type="entry name" value="RESISTANCE PROTEIN MDTM, PUTATIVE-RELATED-RELATED"/>
    <property type="match status" value="1"/>
</dbReference>
<feature type="transmembrane region" description="Helical" evidence="7">
    <location>
        <begin position="283"/>
        <end position="304"/>
    </location>
</feature>
<keyword evidence="3" id="KW-1003">Cell membrane</keyword>
<keyword evidence="4 7" id="KW-0812">Transmembrane</keyword>
<dbReference type="InterPro" id="IPR050171">
    <property type="entry name" value="MFS_Transporters"/>
</dbReference>
<evidence type="ECO:0000256" key="4">
    <source>
        <dbReference type="ARBA" id="ARBA00022692"/>
    </source>
</evidence>
<feature type="transmembrane region" description="Helical" evidence="7">
    <location>
        <begin position="12"/>
        <end position="39"/>
    </location>
</feature>
<keyword evidence="2" id="KW-0813">Transport</keyword>
<dbReference type="EMBL" id="JAKZBV010000001">
    <property type="protein sequence ID" value="MCH6472288.1"/>
    <property type="molecule type" value="Genomic_DNA"/>
</dbReference>
<evidence type="ECO:0000256" key="7">
    <source>
        <dbReference type="SAM" id="Phobius"/>
    </source>
</evidence>
<dbReference type="InterPro" id="IPR020846">
    <property type="entry name" value="MFS_dom"/>
</dbReference>
<evidence type="ECO:0000259" key="8">
    <source>
        <dbReference type="PROSITE" id="PS50850"/>
    </source>
</evidence>
<evidence type="ECO:0000313" key="9">
    <source>
        <dbReference type="EMBL" id="MCH6472288.1"/>
    </source>
</evidence>
<evidence type="ECO:0000256" key="3">
    <source>
        <dbReference type="ARBA" id="ARBA00022475"/>
    </source>
</evidence>
<feature type="transmembrane region" description="Helical" evidence="7">
    <location>
        <begin position="310"/>
        <end position="334"/>
    </location>
</feature>
<name>A0ABS9U6G8_9MICC</name>
<feature type="transmembrane region" description="Helical" evidence="7">
    <location>
        <begin position="374"/>
        <end position="396"/>
    </location>
</feature>
<feature type="transmembrane region" description="Helical" evidence="7">
    <location>
        <begin position="80"/>
        <end position="98"/>
    </location>
</feature>
<keyword evidence="6 7" id="KW-0472">Membrane</keyword>
<dbReference type="PROSITE" id="PS50850">
    <property type="entry name" value="MFS"/>
    <property type="match status" value="1"/>
</dbReference>
<evidence type="ECO:0000313" key="10">
    <source>
        <dbReference type="Proteomes" id="UP001202922"/>
    </source>
</evidence>
<proteinExistence type="predicted"/>
<dbReference type="InterPro" id="IPR011701">
    <property type="entry name" value="MFS"/>
</dbReference>
<dbReference type="Gene3D" id="1.20.1250.20">
    <property type="entry name" value="MFS general substrate transporter like domains"/>
    <property type="match status" value="1"/>
</dbReference>
<evidence type="ECO:0000256" key="2">
    <source>
        <dbReference type="ARBA" id="ARBA00022448"/>
    </source>
</evidence>
<comment type="caution">
    <text evidence="9">The sequence shown here is derived from an EMBL/GenBank/DDBJ whole genome shotgun (WGS) entry which is preliminary data.</text>
</comment>
<dbReference type="Proteomes" id="UP001202922">
    <property type="component" value="Unassembled WGS sequence"/>
</dbReference>
<dbReference type="RefSeq" id="WP_241056184.1">
    <property type="nucleotide sequence ID" value="NZ_JAKZBV010000001.1"/>
</dbReference>
<dbReference type="InterPro" id="IPR036259">
    <property type="entry name" value="MFS_trans_sf"/>
</dbReference>
<feature type="transmembrane region" description="Helical" evidence="7">
    <location>
        <begin position="250"/>
        <end position="271"/>
    </location>
</feature>
<gene>
    <name evidence="9" type="ORF">L0M17_20365</name>
</gene>
<feature type="domain" description="Major facilitator superfamily (MFS) profile" evidence="8">
    <location>
        <begin position="13"/>
        <end position="399"/>
    </location>
</feature>
<reference evidence="9 10" key="1">
    <citation type="submission" date="2022-03" db="EMBL/GenBank/DDBJ databases">
        <title>Sinomonas sp. isolated from a soil.</title>
        <authorList>
            <person name="Han J."/>
            <person name="Kim D.-U."/>
        </authorList>
    </citation>
    <scope>NUCLEOTIDE SEQUENCE [LARGE SCALE GENOMIC DNA]</scope>
    <source>
        <strain evidence="9 10">5-5</strain>
    </source>
</reference>
<evidence type="ECO:0000256" key="1">
    <source>
        <dbReference type="ARBA" id="ARBA00004651"/>
    </source>
</evidence>
<feature type="transmembrane region" description="Helical" evidence="7">
    <location>
        <begin position="176"/>
        <end position="198"/>
    </location>
</feature>
<dbReference type="Pfam" id="PF07690">
    <property type="entry name" value="MFS_1"/>
    <property type="match status" value="1"/>
</dbReference>
<organism evidence="9 10">
    <name type="scientific">Sinomonas terrae</name>
    <dbReference type="NCBI Taxonomy" id="2908838"/>
    <lineage>
        <taxon>Bacteria</taxon>
        <taxon>Bacillati</taxon>
        <taxon>Actinomycetota</taxon>
        <taxon>Actinomycetes</taxon>
        <taxon>Micrococcales</taxon>
        <taxon>Micrococcaceae</taxon>
        <taxon>Sinomonas</taxon>
    </lineage>
</organism>
<feature type="transmembrane region" description="Helical" evidence="7">
    <location>
        <begin position="219"/>
        <end position="238"/>
    </location>
</feature>
<evidence type="ECO:0000256" key="5">
    <source>
        <dbReference type="ARBA" id="ARBA00022989"/>
    </source>
</evidence>
<feature type="transmembrane region" description="Helical" evidence="7">
    <location>
        <begin position="45"/>
        <end position="68"/>
    </location>
</feature>
<dbReference type="SUPFAM" id="SSF103473">
    <property type="entry name" value="MFS general substrate transporter"/>
    <property type="match status" value="1"/>
</dbReference>
<protein>
    <submittedName>
        <fullName evidence="9">MFS transporter</fullName>
    </submittedName>
</protein>
<sequence>MNAEVSVRRRYLLGFWIVALVFMATMAFATVPAPLYVLYERADRFGPFVVTLVFAAYALGVVVSLFLAGHVSDRFGRRRVIAPAVALNALSALVFIVWPAVPGLLFARFLSGLGVGMLTATATAHLTELHGSARPGASGREAEVVATAANIGGLGLGPLVSGFLAEYAPAPLYTPYMVFAFVLVAGVLLVVIVPETVGRDETPWDYRPQRIAVPPTERGRFFASALLAFVGFSMFGFFTSLAPQFVAGQLGIHSFVVAGALSFSVFASSAVTQMFSAALRPSVQQVGGLALLAAGLVLVIGAILASSLAFLVTGGIVAGAGVGVAFKFAVGAVVRIAPPETRGEALAGLFLGGYIGMSLPVMFLGLVLQVAPLALSALLFGVVMLGIIVGTAVVAARTGLARAD</sequence>
<evidence type="ECO:0000256" key="6">
    <source>
        <dbReference type="ARBA" id="ARBA00023136"/>
    </source>
</evidence>
<accession>A0ABS9U6G8</accession>
<keyword evidence="10" id="KW-1185">Reference proteome</keyword>